<keyword evidence="2" id="KW-0812">Transmembrane</keyword>
<evidence type="ECO:0000256" key="1">
    <source>
        <dbReference type="SAM" id="MobiDB-lite"/>
    </source>
</evidence>
<feature type="transmembrane region" description="Helical" evidence="2">
    <location>
        <begin position="36"/>
        <end position="57"/>
    </location>
</feature>
<evidence type="ECO:0000313" key="4">
    <source>
        <dbReference type="Proteomes" id="UP000663868"/>
    </source>
</evidence>
<organism evidence="3 4">
    <name type="scientific">Adineta steineri</name>
    <dbReference type="NCBI Taxonomy" id="433720"/>
    <lineage>
        <taxon>Eukaryota</taxon>
        <taxon>Metazoa</taxon>
        <taxon>Spiralia</taxon>
        <taxon>Gnathifera</taxon>
        <taxon>Rotifera</taxon>
        <taxon>Eurotatoria</taxon>
        <taxon>Bdelloidea</taxon>
        <taxon>Adinetida</taxon>
        <taxon>Adinetidae</taxon>
        <taxon>Adineta</taxon>
    </lineage>
</organism>
<keyword evidence="2" id="KW-1133">Transmembrane helix</keyword>
<comment type="caution">
    <text evidence="3">The sequence shown here is derived from an EMBL/GenBank/DDBJ whole genome shotgun (WGS) entry which is preliminary data.</text>
</comment>
<dbReference type="EMBL" id="CAJOBB010007188">
    <property type="protein sequence ID" value="CAF4180399.1"/>
    <property type="molecule type" value="Genomic_DNA"/>
</dbReference>
<feature type="region of interest" description="Disordered" evidence="1">
    <location>
        <begin position="81"/>
        <end position="102"/>
    </location>
</feature>
<feature type="transmembrane region" description="Helical" evidence="2">
    <location>
        <begin position="7"/>
        <end position="30"/>
    </location>
</feature>
<proteinExistence type="predicted"/>
<accession>A0A820ARE7</accession>
<sequence length="102" mass="9886">MGKGETFIGIVVAGVTAGAGTGALVGSGVGTCGLPVVGTVTGAVGGSVIGGLLGFGVDTTIILISNRTNIHGLDFIGHSHPGNATIDSKSTSTADFYNPEDI</sequence>
<name>A0A820ARE7_9BILA</name>
<dbReference type="Proteomes" id="UP000663868">
    <property type="component" value="Unassembled WGS sequence"/>
</dbReference>
<reference evidence="3" key="1">
    <citation type="submission" date="2021-02" db="EMBL/GenBank/DDBJ databases">
        <authorList>
            <person name="Nowell W R."/>
        </authorList>
    </citation>
    <scope>NUCLEOTIDE SEQUENCE</scope>
</reference>
<evidence type="ECO:0000313" key="3">
    <source>
        <dbReference type="EMBL" id="CAF4180399.1"/>
    </source>
</evidence>
<protein>
    <recommendedName>
        <fullName evidence="5">Glycine zipper domain-containing protein</fullName>
    </recommendedName>
</protein>
<keyword evidence="2" id="KW-0472">Membrane</keyword>
<feature type="compositionally biased region" description="Polar residues" evidence="1">
    <location>
        <begin position="85"/>
        <end position="95"/>
    </location>
</feature>
<gene>
    <name evidence="3" type="ORF">KXQ929_LOCUS38914</name>
</gene>
<evidence type="ECO:0008006" key="5">
    <source>
        <dbReference type="Google" id="ProtNLM"/>
    </source>
</evidence>
<evidence type="ECO:0000256" key="2">
    <source>
        <dbReference type="SAM" id="Phobius"/>
    </source>
</evidence>
<dbReference type="AlphaFoldDB" id="A0A820ARE7"/>